<dbReference type="Proteomes" id="UP001595699">
    <property type="component" value="Unassembled WGS sequence"/>
</dbReference>
<dbReference type="InterPro" id="IPR029058">
    <property type="entry name" value="AB_hydrolase_fold"/>
</dbReference>
<evidence type="ECO:0000313" key="3">
    <source>
        <dbReference type="Proteomes" id="UP001595699"/>
    </source>
</evidence>
<comment type="caution">
    <text evidence="2">The sequence shown here is derived from an EMBL/GenBank/DDBJ whole genome shotgun (WGS) entry which is preliminary data.</text>
</comment>
<evidence type="ECO:0000313" key="2">
    <source>
        <dbReference type="EMBL" id="MFC3764152.1"/>
    </source>
</evidence>
<keyword evidence="3" id="KW-1185">Reference proteome</keyword>
<dbReference type="SUPFAM" id="SSF53474">
    <property type="entry name" value="alpha/beta-Hydrolases"/>
    <property type="match status" value="1"/>
</dbReference>
<gene>
    <name evidence="2" type="ORF">ACFOUW_25180</name>
</gene>
<proteinExistence type="predicted"/>
<dbReference type="PANTHER" id="PTHR43433:SF5">
    <property type="entry name" value="AB HYDROLASE-1 DOMAIN-CONTAINING PROTEIN"/>
    <property type="match status" value="1"/>
</dbReference>
<sequence length="300" mass="31519">MSPTNGTDGPMELTEWKIKTNGVELAATTAGDPADPAVLLLHGAGQSSVAWEDEFVARLVAGRRYVIRTDSRDTGGSTSSSVGAPTYALPDLAADAVAVLDWLGIDQAHVVGMSQGGAVAQLLAVNHPGRVATLTLSGATPGGPGHQNPDLPPPTDEIRALFEVEDPGPDWSDRAAVVEYLIDIERPFAASSRPFDEAGMRASAERAVDRAGDSIAAQVANPFMVGVGPEWRSRLGGITAPTLVLHGVEDPMFPYDHGVALAKEIPGARLIALEGVGHELFPRHTWDLVVPILIEHTAKS</sequence>
<dbReference type="PANTHER" id="PTHR43433">
    <property type="entry name" value="HYDROLASE, ALPHA/BETA FOLD FAMILY PROTEIN"/>
    <property type="match status" value="1"/>
</dbReference>
<dbReference type="EMBL" id="JBHRZH010000023">
    <property type="protein sequence ID" value="MFC3764152.1"/>
    <property type="molecule type" value="Genomic_DNA"/>
</dbReference>
<dbReference type="InterPro" id="IPR050471">
    <property type="entry name" value="AB_hydrolase"/>
</dbReference>
<keyword evidence="2" id="KW-0378">Hydrolase</keyword>
<dbReference type="Gene3D" id="3.40.50.1820">
    <property type="entry name" value="alpha/beta hydrolase"/>
    <property type="match status" value="1"/>
</dbReference>
<organism evidence="2 3">
    <name type="scientific">Tenggerimyces flavus</name>
    <dbReference type="NCBI Taxonomy" id="1708749"/>
    <lineage>
        <taxon>Bacteria</taxon>
        <taxon>Bacillati</taxon>
        <taxon>Actinomycetota</taxon>
        <taxon>Actinomycetes</taxon>
        <taxon>Propionibacteriales</taxon>
        <taxon>Nocardioidaceae</taxon>
        <taxon>Tenggerimyces</taxon>
    </lineage>
</organism>
<reference evidence="3" key="1">
    <citation type="journal article" date="2019" name="Int. J. Syst. Evol. Microbiol.">
        <title>The Global Catalogue of Microorganisms (GCM) 10K type strain sequencing project: providing services to taxonomists for standard genome sequencing and annotation.</title>
        <authorList>
            <consortium name="The Broad Institute Genomics Platform"/>
            <consortium name="The Broad Institute Genome Sequencing Center for Infectious Disease"/>
            <person name="Wu L."/>
            <person name="Ma J."/>
        </authorList>
    </citation>
    <scope>NUCLEOTIDE SEQUENCE [LARGE SCALE GENOMIC DNA]</scope>
    <source>
        <strain evidence="3">CGMCC 4.7241</strain>
    </source>
</reference>
<dbReference type="InterPro" id="IPR000073">
    <property type="entry name" value="AB_hydrolase_1"/>
</dbReference>
<dbReference type="GO" id="GO:0016787">
    <property type="term" value="F:hydrolase activity"/>
    <property type="evidence" value="ECO:0007669"/>
    <property type="project" value="UniProtKB-KW"/>
</dbReference>
<feature type="domain" description="AB hydrolase-1" evidence="1">
    <location>
        <begin position="36"/>
        <end position="282"/>
    </location>
</feature>
<name>A0ABV7YGS7_9ACTN</name>
<dbReference type="Pfam" id="PF00561">
    <property type="entry name" value="Abhydrolase_1"/>
    <property type="match status" value="1"/>
</dbReference>
<dbReference type="RefSeq" id="WP_239553702.1">
    <property type="nucleotide sequence ID" value="NZ_JAFBCM010000001.1"/>
</dbReference>
<protein>
    <submittedName>
        <fullName evidence="2">Alpha/beta fold hydrolase</fullName>
    </submittedName>
</protein>
<accession>A0ABV7YGS7</accession>
<evidence type="ECO:0000259" key="1">
    <source>
        <dbReference type="Pfam" id="PF00561"/>
    </source>
</evidence>